<dbReference type="EMBL" id="JAFEUM010000001">
    <property type="protein sequence ID" value="MBM7035375.1"/>
    <property type="molecule type" value="Genomic_DNA"/>
</dbReference>
<comment type="similarity">
    <text evidence="1">Belongs to the glycosyl hydrolase 16 family.</text>
</comment>
<dbReference type="PROSITE" id="PS51257">
    <property type="entry name" value="PROKAR_LIPOPROTEIN"/>
    <property type="match status" value="1"/>
</dbReference>
<evidence type="ECO:0000256" key="1">
    <source>
        <dbReference type="ARBA" id="ARBA00006865"/>
    </source>
</evidence>
<gene>
    <name evidence="4" type="ORF">JQC93_03060</name>
</gene>
<protein>
    <recommendedName>
        <fullName evidence="3">GH16 domain-containing protein</fullName>
    </recommendedName>
</protein>
<sequence>MKKTPLVTLIAVTLTACGGGSGSSNSGSSQLIRHDSPPNSSSQLTTISSTGYSAGHDTENMTGLPVPAFVDANMEWQLQSQLSDDFNYTFTPTNNTTTEFGSGKWYNFYHNQWDGPGATYWQPDHVSVDGNEGKLKLRTSRNPSTSKQDKPGVNTGCISSNATVQYPVFVEASVSMADISLAAAVWLLSPDDTQEIDILEAYAGNGNGNGYFSKLIHLSHHSFIRDPFTDYQPRDRNSWWENTTSNGPLVQGNYDSWGEYSWNNGTRQYLQIGVNWINPWHFEYFINGELVRVLYANAFATKMNDRWEYSYPKVANDDLVIDGYQTVVTHSTDNGDFDFAALKAASNASKVSVIDPYDFQKGKGFHKAADIIINMELQSWWTHDPTDSELLDSSGKTTMLVDWVRVFKPVNK</sequence>
<name>A0ABS2HCQ3_9VIBR</name>
<evidence type="ECO:0000259" key="3">
    <source>
        <dbReference type="PROSITE" id="PS51762"/>
    </source>
</evidence>
<dbReference type="RefSeq" id="WP_205156982.1">
    <property type="nucleotide sequence ID" value="NZ_JAFEUM010000001.1"/>
</dbReference>
<feature type="region of interest" description="Disordered" evidence="2">
    <location>
        <begin position="137"/>
        <end position="156"/>
    </location>
</feature>
<feature type="region of interest" description="Disordered" evidence="2">
    <location>
        <begin position="19"/>
        <end position="59"/>
    </location>
</feature>
<feature type="compositionally biased region" description="Polar residues" evidence="2">
    <location>
        <begin position="37"/>
        <end position="52"/>
    </location>
</feature>
<dbReference type="InterPro" id="IPR000757">
    <property type="entry name" value="Beta-glucanase-like"/>
</dbReference>
<evidence type="ECO:0000256" key="2">
    <source>
        <dbReference type="SAM" id="MobiDB-lite"/>
    </source>
</evidence>
<organism evidence="4 5">
    <name type="scientific">Vibrio ulleungensis</name>
    <dbReference type="NCBI Taxonomy" id="2807619"/>
    <lineage>
        <taxon>Bacteria</taxon>
        <taxon>Pseudomonadati</taxon>
        <taxon>Pseudomonadota</taxon>
        <taxon>Gammaproteobacteria</taxon>
        <taxon>Vibrionales</taxon>
        <taxon>Vibrionaceae</taxon>
        <taxon>Vibrio</taxon>
    </lineage>
</organism>
<dbReference type="SUPFAM" id="SSF49899">
    <property type="entry name" value="Concanavalin A-like lectins/glucanases"/>
    <property type="match status" value="2"/>
</dbReference>
<dbReference type="Proteomes" id="UP000809621">
    <property type="component" value="Unassembled WGS sequence"/>
</dbReference>
<accession>A0ABS2HCQ3</accession>
<comment type="caution">
    <text evidence="4">The sequence shown here is derived from an EMBL/GenBank/DDBJ whole genome shotgun (WGS) entry which is preliminary data.</text>
</comment>
<dbReference type="InterPro" id="IPR013320">
    <property type="entry name" value="ConA-like_dom_sf"/>
</dbReference>
<dbReference type="Gene3D" id="2.60.120.200">
    <property type="match status" value="1"/>
</dbReference>
<evidence type="ECO:0000313" key="4">
    <source>
        <dbReference type="EMBL" id="MBM7035375.1"/>
    </source>
</evidence>
<proteinExistence type="inferred from homology"/>
<feature type="domain" description="GH16" evidence="3">
    <location>
        <begin position="59"/>
        <end position="412"/>
    </location>
</feature>
<dbReference type="PROSITE" id="PS51762">
    <property type="entry name" value="GH16_2"/>
    <property type="match status" value="1"/>
</dbReference>
<reference evidence="4 5" key="1">
    <citation type="submission" date="2021-02" db="EMBL/GenBank/DDBJ databases">
        <authorList>
            <person name="Park J.-S."/>
        </authorList>
    </citation>
    <scope>NUCLEOTIDE SEQUENCE [LARGE SCALE GENOMIC DNA]</scope>
    <source>
        <strain evidence="4 5">188UL20-2</strain>
    </source>
</reference>
<evidence type="ECO:0000313" key="5">
    <source>
        <dbReference type="Proteomes" id="UP000809621"/>
    </source>
</evidence>
<keyword evidence="5" id="KW-1185">Reference proteome</keyword>